<reference evidence="4" key="1">
    <citation type="journal article" date="2019" name="Int. J. Syst. Evol. Microbiol.">
        <title>The Global Catalogue of Microorganisms (GCM) 10K type strain sequencing project: providing services to taxonomists for standard genome sequencing and annotation.</title>
        <authorList>
            <consortium name="The Broad Institute Genomics Platform"/>
            <consortium name="The Broad Institute Genome Sequencing Center for Infectious Disease"/>
            <person name="Wu L."/>
            <person name="Ma J."/>
        </authorList>
    </citation>
    <scope>NUCLEOTIDE SEQUENCE [LARGE SCALE GENOMIC DNA]</scope>
    <source>
        <strain evidence="4">JCM 18304</strain>
    </source>
</reference>
<name>A0ABP9RNB9_9ACTN</name>
<protein>
    <submittedName>
        <fullName evidence="3">Methionine synthase</fullName>
    </submittedName>
</protein>
<dbReference type="SUPFAM" id="SSF51726">
    <property type="entry name" value="UROD/MetE-like"/>
    <property type="match status" value="1"/>
</dbReference>
<feature type="compositionally biased region" description="Low complexity" evidence="1">
    <location>
        <begin position="20"/>
        <end position="30"/>
    </location>
</feature>
<keyword evidence="4" id="KW-1185">Reference proteome</keyword>
<comment type="caution">
    <text evidence="3">The sequence shown here is derived from an EMBL/GenBank/DDBJ whole genome shotgun (WGS) entry which is preliminary data.</text>
</comment>
<proteinExistence type="predicted"/>
<dbReference type="Proteomes" id="UP001501570">
    <property type="component" value="Unassembled WGS sequence"/>
</dbReference>
<dbReference type="Pfam" id="PF01717">
    <property type="entry name" value="Meth_synt_2"/>
    <property type="match status" value="1"/>
</dbReference>
<evidence type="ECO:0000256" key="1">
    <source>
        <dbReference type="SAM" id="MobiDB-lite"/>
    </source>
</evidence>
<evidence type="ECO:0000259" key="2">
    <source>
        <dbReference type="Pfam" id="PF01717"/>
    </source>
</evidence>
<dbReference type="Gene3D" id="3.20.20.210">
    <property type="match status" value="1"/>
</dbReference>
<gene>
    <name evidence="3" type="ORF">GCM10023322_18730</name>
</gene>
<dbReference type="InterPro" id="IPR038071">
    <property type="entry name" value="UROD/MetE-like_sf"/>
</dbReference>
<dbReference type="EMBL" id="BAABJQ010000004">
    <property type="protein sequence ID" value="GAA5182213.1"/>
    <property type="molecule type" value="Genomic_DNA"/>
</dbReference>
<feature type="region of interest" description="Disordered" evidence="1">
    <location>
        <begin position="1"/>
        <end position="48"/>
    </location>
</feature>
<feature type="domain" description="Cobalamin-independent methionine synthase MetE C-terminal/archaeal" evidence="2">
    <location>
        <begin position="41"/>
        <end position="353"/>
    </location>
</feature>
<organism evidence="3 4">
    <name type="scientific">Rugosimonospora acidiphila</name>
    <dbReference type="NCBI Taxonomy" id="556531"/>
    <lineage>
        <taxon>Bacteria</taxon>
        <taxon>Bacillati</taxon>
        <taxon>Actinomycetota</taxon>
        <taxon>Actinomycetes</taxon>
        <taxon>Micromonosporales</taxon>
        <taxon>Micromonosporaceae</taxon>
        <taxon>Rugosimonospora</taxon>
    </lineage>
</organism>
<evidence type="ECO:0000313" key="3">
    <source>
        <dbReference type="EMBL" id="GAA5182213.1"/>
    </source>
</evidence>
<evidence type="ECO:0000313" key="4">
    <source>
        <dbReference type="Proteomes" id="UP001501570"/>
    </source>
</evidence>
<sequence>MSASSAGAPGARDGADVELTATDPAGAAPADRQRPWPAGAATGMGSLPGTDITEAIKTVLGELPELPYLPELPARGPGADMVGRSAGFLVDLPVELYAARWRMASHQGRDARRTADLLERDLDQLTEQADGYAGPLKLQCAGPWTLAASLDLPTGGAVLRDPGAVRELAASLAEGLSAHVAEVSRRVPGARLLLQLDEPSLPAVLAGRVPTESGFGALRAVEPVTAVETLETVLGSVGVPVVAHCCAPDAPIELFRSAGAVAVAVDLALATDLDQIGEAIDAGVGLFVGALPGFGDPPPAARVAARVRELWNKLGFPLGELPERVVITAACGLSGATPGQARSIIKVCREAAERLLDEARS</sequence>
<accession>A0ABP9RNB9</accession>
<dbReference type="InterPro" id="IPR002629">
    <property type="entry name" value="Met_Synth_C/arc"/>
</dbReference>